<evidence type="ECO:0000256" key="2">
    <source>
        <dbReference type="ARBA" id="ARBA00007656"/>
    </source>
</evidence>
<keyword evidence="5" id="KW-0413">Isomerase</keyword>
<comment type="similarity">
    <text evidence="2">Belongs to the PpiC/parvulin rotamase family.</text>
</comment>
<dbReference type="PANTHER" id="PTHR47245">
    <property type="entry name" value="PEPTIDYLPROLYL ISOMERASE"/>
    <property type="match status" value="1"/>
</dbReference>
<accession>A0A849KBC8</accession>
<comment type="catalytic activity">
    <reaction evidence="1">
        <text>[protein]-peptidylproline (omega=180) = [protein]-peptidylproline (omega=0)</text>
        <dbReference type="Rhea" id="RHEA:16237"/>
        <dbReference type="Rhea" id="RHEA-COMP:10747"/>
        <dbReference type="Rhea" id="RHEA-COMP:10748"/>
        <dbReference type="ChEBI" id="CHEBI:83833"/>
        <dbReference type="ChEBI" id="CHEBI:83834"/>
        <dbReference type="EC" id="5.2.1.8"/>
    </reaction>
</comment>
<dbReference type="InterPro" id="IPR046357">
    <property type="entry name" value="PPIase_dom_sf"/>
</dbReference>
<dbReference type="Proteomes" id="UP000552954">
    <property type="component" value="Unassembled WGS sequence"/>
</dbReference>
<evidence type="ECO:0000313" key="7">
    <source>
        <dbReference type="EMBL" id="NNU42335.1"/>
    </source>
</evidence>
<dbReference type="PROSITE" id="PS50198">
    <property type="entry name" value="PPIC_PPIASE_2"/>
    <property type="match status" value="1"/>
</dbReference>
<evidence type="ECO:0000259" key="6">
    <source>
        <dbReference type="PROSITE" id="PS50198"/>
    </source>
</evidence>
<dbReference type="Gene3D" id="1.10.4030.10">
    <property type="entry name" value="Porin chaperone SurA, peptide-binding domain"/>
    <property type="match status" value="1"/>
</dbReference>
<dbReference type="Pfam" id="PF13624">
    <property type="entry name" value="SurA_N_3"/>
    <property type="match status" value="1"/>
</dbReference>
<evidence type="ECO:0000256" key="4">
    <source>
        <dbReference type="ARBA" id="ARBA00023110"/>
    </source>
</evidence>
<dbReference type="Gene3D" id="3.10.50.40">
    <property type="match status" value="1"/>
</dbReference>
<reference evidence="7 8" key="2">
    <citation type="submission" date="2020-06" db="EMBL/GenBank/DDBJ databases">
        <title>Ramlibacter rhizophilus sp. nov., isolated from rhizosphere soil of national flower Mugunghwa from South Korea.</title>
        <authorList>
            <person name="Zheng-Fei Y."/>
            <person name="Huan T."/>
        </authorList>
    </citation>
    <scope>NUCLEOTIDE SEQUENCE [LARGE SCALE GENOMIC DNA]</scope>
    <source>
        <strain evidence="7 8">B156</strain>
    </source>
</reference>
<evidence type="ECO:0000256" key="5">
    <source>
        <dbReference type="PROSITE-ProRule" id="PRU00278"/>
    </source>
</evidence>
<dbReference type="EC" id="5.2.1.8" evidence="3"/>
<dbReference type="EMBL" id="JABFCS010000001">
    <property type="protein sequence ID" value="NNU42335.1"/>
    <property type="molecule type" value="Genomic_DNA"/>
</dbReference>
<gene>
    <name evidence="7" type="ORF">HK415_02915</name>
</gene>
<evidence type="ECO:0000256" key="1">
    <source>
        <dbReference type="ARBA" id="ARBA00000971"/>
    </source>
</evidence>
<comment type="caution">
    <text evidence="7">The sequence shown here is derived from an EMBL/GenBank/DDBJ whole genome shotgun (WGS) entry which is preliminary data.</text>
</comment>
<proteinExistence type="inferred from homology"/>
<dbReference type="SUPFAM" id="SSF54534">
    <property type="entry name" value="FKBP-like"/>
    <property type="match status" value="1"/>
</dbReference>
<keyword evidence="4 5" id="KW-0697">Rotamase</keyword>
<evidence type="ECO:0000256" key="3">
    <source>
        <dbReference type="ARBA" id="ARBA00013194"/>
    </source>
</evidence>
<protein>
    <recommendedName>
        <fullName evidence="3">peptidylprolyl isomerase</fullName>
        <ecNumber evidence="3">5.2.1.8</ecNumber>
    </recommendedName>
</protein>
<dbReference type="GO" id="GO:0003755">
    <property type="term" value="F:peptidyl-prolyl cis-trans isomerase activity"/>
    <property type="evidence" value="ECO:0007669"/>
    <property type="project" value="UniProtKB-KW"/>
</dbReference>
<sequence length="315" mass="35129">MLPLALVLGVAQAQAQAQGILAARVNGAGIAQEQLERTFDEELRQRRLNLLQIRNPERVKQMKRAVLDRLIEQELFWQQAQAAGAVASQQEVEQAFQSTLGQFKTKEAFERRLRVEGYTPESYRMLVRKQVSATKYANSVGAREATVSDQEVHRFYLENPGQFRRAQQVRGREIFIRVAAPAGAQERAASRGRAEEVLKAARGGGDFEQLARLHSEAPTRQWGGEMEPFARGQRAKPIEDAAFALAAGQVSGLVSTPEGFHILKVEAVIPEVIVQEEQARAQIRTYLEQRKANAAIEKEAERLRGAGKVEILLPL</sequence>
<dbReference type="PANTHER" id="PTHR47245:SF2">
    <property type="entry name" value="PEPTIDYL-PROLYL CIS-TRANS ISOMERASE HP_0175-RELATED"/>
    <property type="match status" value="1"/>
</dbReference>
<dbReference type="AlphaFoldDB" id="A0A849KBC8"/>
<name>A0A849KBC8_9BURK</name>
<evidence type="ECO:0000313" key="8">
    <source>
        <dbReference type="Proteomes" id="UP000552954"/>
    </source>
</evidence>
<dbReference type="Pfam" id="PF00639">
    <property type="entry name" value="Rotamase"/>
    <property type="match status" value="1"/>
</dbReference>
<feature type="domain" description="PpiC" evidence="6">
    <location>
        <begin position="166"/>
        <end position="267"/>
    </location>
</feature>
<dbReference type="InterPro" id="IPR000297">
    <property type="entry name" value="PPIase_PpiC"/>
</dbReference>
<keyword evidence="8" id="KW-1185">Reference proteome</keyword>
<dbReference type="SUPFAM" id="SSF109998">
    <property type="entry name" value="Triger factor/SurA peptide-binding domain-like"/>
    <property type="match status" value="1"/>
</dbReference>
<reference evidence="7 8" key="1">
    <citation type="submission" date="2020-05" db="EMBL/GenBank/DDBJ databases">
        <authorList>
            <person name="Khan S.A."/>
            <person name="Jeon C.O."/>
            <person name="Chun B.H."/>
        </authorList>
    </citation>
    <scope>NUCLEOTIDE SEQUENCE [LARGE SCALE GENOMIC DNA]</scope>
    <source>
        <strain evidence="7 8">B156</strain>
    </source>
</reference>
<organism evidence="7 8">
    <name type="scientific">Ramlibacter montanisoli</name>
    <dbReference type="NCBI Taxonomy" id="2732512"/>
    <lineage>
        <taxon>Bacteria</taxon>
        <taxon>Pseudomonadati</taxon>
        <taxon>Pseudomonadota</taxon>
        <taxon>Betaproteobacteria</taxon>
        <taxon>Burkholderiales</taxon>
        <taxon>Comamonadaceae</taxon>
        <taxon>Ramlibacter</taxon>
    </lineage>
</organism>
<dbReference type="InterPro" id="IPR027304">
    <property type="entry name" value="Trigger_fact/SurA_dom_sf"/>
</dbReference>
<dbReference type="InterPro" id="IPR050245">
    <property type="entry name" value="PrsA_foldase"/>
</dbReference>